<evidence type="ECO:0000313" key="3">
    <source>
        <dbReference type="EMBL" id="ACS95067.1"/>
    </source>
</evidence>
<protein>
    <submittedName>
        <fullName evidence="3">GIY-YIG homing endonuclease</fullName>
    </submittedName>
</protein>
<dbReference type="CDD" id="cd10437">
    <property type="entry name" value="GIY-YIG_HE_I-TevI_like"/>
    <property type="match status" value="1"/>
</dbReference>
<dbReference type="GO" id="GO:0004519">
    <property type="term" value="F:endonuclease activity"/>
    <property type="evidence" value="ECO:0007669"/>
    <property type="project" value="UniProtKB-KW"/>
</dbReference>
<feature type="chain" id="PRO_5003008395" evidence="1">
    <location>
        <begin position="23"/>
        <end position="262"/>
    </location>
</feature>
<evidence type="ECO:0000259" key="2">
    <source>
        <dbReference type="PROSITE" id="PS50164"/>
    </source>
</evidence>
<feature type="signal peptide" evidence="1">
    <location>
        <begin position="1"/>
        <end position="22"/>
    </location>
</feature>
<sequence length="262" mass="30864">MRQYRLNLRFIFYNLIFTTSVGTNGDDFSQPQDRSQLGLDEYSEISFFSYTANPPSIYQITCNINGKVYIGEAQNLLDRMNQHFKAGSLQNGISNCYELQRDWNLHGKDCFKIQVLLKGEAFLTREKRLDKEIEIINSYEPEQVYNQHLRREIIPQDNYRIVCEINGQRFENIKDASKQLNVSENSIRRRLLNEVPDYVIIEKVRQGYEPIIANGKDYDSIMDSVKAGEAKDRFQAMRRLKSKSRLDWNYRTNPPEKHINKN</sequence>
<dbReference type="AlphaFoldDB" id="D0FXY4"/>
<gene>
    <name evidence="3" type="primary">orf263</name>
</gene>
<evidence type="ECO:0000256" key="1">
    <source>
        <dbReference type="SAM" id="SignalP"/>
    </source>
</evidence>
<name>D0FXY4_DUNSA</name>
<dbReference type="PROSITE" id="PS50164">
    <property type="entry name" value="GIY_YIG"/>
    <property type="match status" value="1"/>
</dbReference>
<dbReference type="RefSeq" id="YP_005089804.1">
    <property type="nucleotide sequence ID" value="NC_016732.1"/>
</dbReference>
<keyword evidence="3" id="KW-0150">Chloroplast</keyword>
<feature type="domain" description="GIY-YIG" evidence="2">
    <location>
        <begin position="53"/>
        <end position="147"/>
    </location>
</feature>
<reference evidence="3" key="1">
    <citation type="journal article" date="2010" name="BMC Plant Biol.">
        <title>The Dunaliella salina organelle genomes: large sequences, inflated with intronic and intergenic DNA.</title>
        <authorList>
            <person name="Smith D.R."/>
            <person name="Lee R.W."/>
            <person name="Cushman J.C."/>
            <person name="Magnuson J.K."/>
            <person name="Tran D."/>
            <person name="Polle J.E."/>
        </authorList>
    </citation>
    <scope>NUCLEOTIDE SEQUENCE</scope>
    <source>
        <strain evidence="3">CCAP 19/18</strain>
    </source>
</reference>
<proteinExistence type="predicted"/>
<dbReference type="SUPFAM" id="SSF82771">
    <property type="entry name" value="GIY-YIG endonuclease"/>
    <property type="match status" value="1"/>
</dbReference>
<dbReference type="InterPro" id="IPR000305">
    <property type="entry name" value="GIY-YIG_endonuc"/>
</dbReference>
<dbReference type="Pfam" id="PF01541">
    <property type="entry name" value="GIY-YIG"/>
    <property type="match status" value="1"/>
</dbReference>
<dbReference type="GeneID" id="11541771"/>
<accession>D0FXY4</accession>
<dbReference type="InterPro" id="IPR035901">
    <property type="entry name" value="GIY-YIG_endonuc_sf"/>
</dbReference>
<dbReference type="Gene3D" id="3.40.1440.10">
    <property type="entry name" value="GIY-YIG endonuclease"/>
    <property type="match status" value="1"/>
</dbReference>
<organism evidence="3">
    <name type="scientific">Dunaliella salina</name>
    <name type="common">Green alga</name>
    <name type="synonym">Protococcus salinus</name>
    <dbReference type="NCBI Taxonomy" id="3046"/>
    <lineage>
        <taxon>Eukaryota</taxon>
        <taxon>Viridiplantae</taxon>
        <taxon>Chlorophyta</taxon>
        <taxon>core chlorophytes</taxon>
        <taxon>Chlorophyceae</taxon>
        <taxon>CS clade</taxon>
        <taxon>Chlamydomonadales</taxon>
        <taxon>Dunaliellaceae</taxon>
        <taxon>Dunaliella</taxon>
    </lineage>
</organism>
<geneLocation type="chloroplast" evidence="3"/>
<keyword evidence="3" id="KW-0378">Hydrolase</keyword>
<dbReference type="EMBL" id="GQ250046">
    <property type="protein sequence ID" value="ACS95067.1"/>
    <property type="molecule type" value="Genomic_DNA"/>
</dbReference>
<keyword evidence="3" id="KW-0934">Plastid</keyword>
<keyword evidence="3" id="KW-0540">Nuclease</keyword>
<keyword evidence="1" id="KW-0732">Signal</keyword>
<keyword evidence="3" id="KW-0255">Endonuclease</keyword>
<dbReference type="SMART" id="SM00465">
    <property type="entry name" value="GIYc"/>
    <property type="match status" value="1"/>
</dbReference>